<dbReference type="AlphaFoldDB" id="A0A9P8TEL4"/>
<reference evidence="1" key="1">
    <citation type="journal article" date="2021" name="Open Biol.">
        <title>Shared evolutionary footprints suggest mitochondrial oxidative damage underlies multiple complex I losses in fungi.</title>
        <authorList>
            <person name="Schikora-Tamarit M.A."/>
            <person name="Marcet-Houben M."/>
            <person name="Nosek J."/>
            <person name="Gabaldon T."/>
        </authorList>
    </citation>
    <scope>NUCLEOTIDE SEQUENCE</scope>
    <source>
        <strain evidence="1">CBS2887</strain>
    </source>
</reference>
<protein>
    <submittedName>
        <fullName evidence="1">Uncharacterized protein</fullName>
    </submittedName>
</protein>
<organism evidence="1 2">
    <name type="scientific">Wickerhamomyces pijperi</name>
    <name type="common">Yeast</name>
    <name type="synonym">Pichia pijperi</name>
    <dbReference type="NCBI Taxonomy" id="599730"/>
    <lineage>
        <taxon>Eukaryota</taxon>
        <taxon>Fungi</taxon>
        <taxon>Dikarya</taxon>
        <taxon>Ascomycota</taxon>
        <taxon>Saccharomycotina</taxon>
        <taxon>Saccharomycetes</taxon>
        <taxon>Phaffomycetales</taxon>
        <taxon>Wickerhamomycetaceae</taxon>
        <taxon>Wickerhamomyces</taxon>
    </lineage>
</organism>
<keyword evidence="2" id="KW-1185">Reference proteome</keyword>
<proteinExistence type="predicted"/>
<reference evidence="1" key="2">
    <citation type="submission" date="2021-01" db="EMBL/GenBank/DDBJ databases">
        <authorList>
            <person name="Schikora-Tamarit M.A."/>
        </authorList>
    </citation>
    <scope>NUCLEOTIDE SEQUENCE</scope>
    <source>
        <strain evidence="1">CBS2887</strain>
    </source>
</reference>
<accession>A0A9P8TEL4</accession>
<sequence>MRCHITYNKYLNIYHVNFDILIDDQKLFAKFPLDGFQYQSDALNANSHLDTQWSIMILYVVPFEEIEIYQIQRESSQSWEIIRINMNDKTSSRG</sequence>
<dbReference type="Proteomes" id="UP000774326">
    <property type="component" value="Unassembled WGS sequence"/>
</dbReference>
<evidence type="ECO:0000313" key="1">
    <source>
        <dbReference type="EMBL" id="KAH3675755.1"/>
    </source>
</evidence>
<comment type="caution">
    <text evidence="1">The sequence shown here is derived from an EMBL/GenBank/DDBJ whole genome shotgun (WGS) entry which is preliminary data.</text>
</comment>
<name>A0A9P8TEL4_WICPI</name>
<evidence type="ECO:0000313" key="2">
    <source>
        <dbReference type="Proteomes" id="UP000774326"/>
    </source>
</evidence>
<gene>
    <name evidence="1" type="ORF">WICPIJ_009280</name>
</gene>
<dbReference type="EMBL" id="JAEUBG010005367">
    <property type="protein sequence ID" value="KAH3675755.1"/>
    <property type="molecule type" value="Genomic_DNA"/>
</dbReference>